<dbReference type="Gene3D" id="3.30.830.10">
    <property type="entry name" value="Metalloenzyme, LuxS/M16 peptidase-like"/>
    <property type="match status" value="2"/>
</dbReference>
<name>A0AAU9CXU1_9LACO</name>
<dbReference type="InterPro" id="IPR007863">
    <property type="entry name" value="Peptidase_M16_C"/>
</dbReference>
<dbReference type="Proteomes" id="UP001321861">
    <property type="component" value="Chromosome"/>
</dbReference>
<dbReference type="AlphaFoldDB" id="A0AAU9CXU1"/>
<evidence type="ECO:0000313" key="3">
    <source>
        <dbReference type="EMBL" id="BDR58829.1"/>
    </source>
</evidence>
<protein>
    <submittedName>
        <fullName evidence="3">Peptidase M16</fullName>
    </submittedName>
</protein>
<evidence type="ECO:0000313" key="4">
    <source>
        <dbReference type="Proteomes" id="UP001321861"/>
    </source>
</evidence>
<dbReference type="PANTHER" id="PTHR11851">
    <property type="entry name" value="METALLOPROTEASE"/>
    <property type="match status" value="1"/>
</dbReference>
<sequence length="409" mass="47477">MDLISENKVSIERLANGLTVKLIEKPNFQVFNVQLIVGFGSSDSKVYKNEVFPGAAHLMEHLLFHKRDCEIDSLFSQLGIEINAYTTYNSTNFFYPFLNNQRGDFSQALVYLFKLVFDPYFTDELIKKETQIIESEIKITEDDTDSDLYTELLKKLFPKTPLSYDILGTTKTIKQSTVDLLEEIHHNFYRPENTVLYVCGPISLNRLLEIVNSIPLVTPKEQLVENSCYYYEPTLDCDLPPMNRLTKLVYGWSLPDLNLDYESSLIFSLFLENMLGKRSQFFHRMYNEGVINDDFYYEFMVEKNFTVIFFSCLTEFPTKIIQNTKETLHSIQISEEKFAITVKNFIGKYIQSFDSVEELGTLENDGKFHLEDAINSLKIVDRLTVERVKEVANKILNEAEFATAWKLIS</sequence>
<keyword evidence="4" id="KW-1185">Reference proteome</keyword>
<reference evidence="3 4" key="1">
    <citation type="journal article" date="2023" name="Microbiol. Spectr.">
        <title>Symbiosis of Carpenter Bees with Uncharacterized Lactic Acid Bacteria Showing NAD Auxotrophy.</title>
        <authorList>
            <person name="Kawasaki S."/>
            <person name="Ozawa K."/>
            <person name="Mori T."/>
            <person name="Yamamoto A."/>
            <person name="Ito M."/>
            <person name="Ohkuma M."/>
            <person name="Sakamoto M."/>
            <person name="Matsutani M."/>
        </authorList>
    </citation>
    <scope>NUCLEOTIDE SEQUENCE [LARGE SCALE GENOMIC DNA]</scope>
    <source>
        <strain evidence="3 4">XA3</strain>
    </source>
</reference>
<feature type="domain" description="Peptidase M16 C-terminal" evidence="2">
    <location>
        <begin position="177"/>
        <end position="339"/>
    </location>
</feature>
<accession>A0AAU9CXU1</accession>
<feature type="domain" description="Peptidase M16 N-terminal" evidence="1">
    <location>
        <begin position="21"/>
        <end position="169"/>
    </location>
</feature>
<dbReference type="InterPro" id="IPR011765">
    <property type="entry name" value="Pept_M16_N"/>
</dbReference>
<dbReference type="InterPro" id="IPR050361">
    <property type="entry name" value="MPP/UQCRC_Complex"/>
</dbReference>
<proteinExistence type="predicted"/>
<evidence type="ECO:0000259" key="2">
    <source>
        <dbReference type="Pfam" id="PF05193"/>
    </source>
</evidence>
<dbReference type="Pfam" id="PF00675">
    <property type="entry name" value="Peptidase_M16"/>
    <property type="match status" value="1"/>
</dbReference>
<dbReference type="PANTHER" id="PTHR11851:SF134">
    <property type="entry name" value="ZINC-DEPENDENT PROTEASE"/>
    <property type="match status" value="1"/>
</dbReference>
<dbReference type="InterPro" id="IPR011249">
    <property type="entry name" value="Metalloenz_LuxS/M16"/>
</dbReference>
<dbReference type="RefSeq" id="WP_317634659.1">
    <property type="nucleotide sequence ID" value="NZ_AP026802.1"/>
</dbReference>
<dbReference type="GO" id="GO:0046872">
    <property type="term" value="F:metal ion binding"/>
    <property type="evidence" value="ECO:0007669"/>
    <property type="project" value="InterPro"/>
</dbReference>
<evidence type="ECO:0000259" key="1">
    <source>
        <dbReference type="Pfam" id="PF00675"/>
    </source>
</evidence>
<gene>
    <name evidence="3" type="ORF">XA3_12700</name>
</gene>
<dbReference type="SUPFAM" id="SSF63411">
    <property type="entry name" value="LuxS/MPP-like metallohydrolase"/>
    <property type="match status" value="2"/>
</dbReference>
<dbReference type="KEGG" id="xap:XA3_12700"/>
<dbReference type="Pfam" id="PF05193">
    <property type="entry name" value="Peptidase_M16_C"/>
    <property type="match status" value="1"/>
</dbReference>
<dbReference type="EMBL" id="AP026802">
    <property type="protein sequence ID" value="BDR58829.1"/>
    <property type="molecule type" value="Genomic_DNA"/>
</dbReference>
<organism evidence="3 4">
    <name type="scientific">Xylocopilactobacillus apicola</name>
    <dbReference type="NCBI Taxonomy" id="2932184"/>
    <lineage>
        <taxon>Bacteria</taxon>
        <taxon>Bacillati</taxon>
        <taxon>Bacillota</taxon>
        <taxon>Bacilli</taxon>
        <taxon>Lactobacillales</taxon>
        <taxon>Lactobacillaceae</taxon>
        <taxon>Xylocopilactobacillus</taxon>
    </lineage>
</organism>